<feature type="compositionally biased region" description="Basic and acidic residues" evidence="1">
    <location>
        <begin position="63"/>
        <end position="73"/>
    </location>
</feature>
<proteinExistence type="predicted"/>
<feature type="region of interest" description="Disordered" evidence="1">
    <location>
        <begin position="53"/>
        <end position="73"/>
    </location>
</feature>
<dbReference type="EMBL" id="BX294135">
    <property type="protein sequence ID" value="CAD72157.1"/>
    <property type="molecule type" value="Genomic_DNA"/>
</dbReference>
<dbReference type="AlphaFoldDB" id="Q7UX55"/>
<dbReference type="Proteomes" id="UP000001025">
    <property type="component" value="Chromosome"/>
</dbReference>
<accession>Q7UX55</accession>
<feature type="compositionally biased region" description="Polar residues" evidence="1">
    <location>
        <begin position="53"/>
        <end position="62"/>
    </location>
</feature>
<dbReference type="HOGENOM" id="CLU_2702337_0_0_0"/>
<protein>
    <submittedName>
        <fullName evidence="2">Uncharacterized protein</fullName>
    </submittedName>
</protein>
<evidence type="ECO:0000313" key="3">
    <source>
        <dbReference type="Proteomes" id="UP000001025"/>
    </source>
</evidence>
<evidence type="ECO:0000313" key="2">
    <source>
        <dbReference type="EMBL" id="CAD72157.1"/>
    </source>
</evidence>
<feature type="region of interest" description="Disordered" evidence="1">
    <location>
        <begin position="1"/>
        <end position="36"/>
    </location>
</feature>
<evidence type="ECO:0000256" key="1">
    <source>
        <dbReference type="SAM" id="MobiDB-lite"/>
    </source>
</evidence>
<dbReference type="EnsemblBacteria" id="CAD72157">
    <property type="protein sequence ID" value="CAD72157"/>
    <property type="gene ID" value="RB1554"/>
</dbReference>
<sequence>MRPGLRHLRPNSGDSGYGGRPDVELGDDIADQQKKSPVETGLLSFVIQVTAPSTATPINPSSNRRDIRVGRIG</sequence>
<dbReference type="KEGG" id="rba:RB1554"/>
<organism evidence="2 3">
    <name type="scientific">Rhodopirellula baltica (strain DSM 10527 / NCIMB 13988 / SH1)</name>
    <dbReference type="NCBI Taxonomy" id="243090"/>
    <lineage>
        <taxon>Bacteria</taxon>
        <taxon>Pseudomonadati</taxon>
        <taxon>Planctomycetota</taxon>
        <taxon>Planctomycetia</taxon>
        <taxon>Pirellulales</taxon>
        <taxon>Pirellulaceae</taxon>
        <taxon>Rhodopirellula</taxon>
    </lineage>
</organism>
<reference evidence="2 3" key="1">
    <citation type="journal article" date="2003" name="Proc. Natl. Acad. Sci. U.S.A.">
        <title>Complete genome sequence of the marine planctomycete Pirellula sp. strain 1.</title>
        <authorList>
            <person name="Gloeckner F.O."/>
            <person name="Kube M."/>
            <person name="Bauer M."/>
            <person name="Teeling H."/>
            <person name="Lombardot T."/>
            <person name="Ludwig W."/>
            <person name="Gade D."/>
            <person name="Beck A."/>
            <person name="Borzym K."/>
            <person name="Heitmann K."/>
            <person name="Rabus R."/>
            <person name="Schlesner H."/>
            <person name="Amann R."/>
            <person name="Reinhardt R."/>
        </authorList>
    </citation>
    <scope>NUCLEOTIDE SEQUENCE [LARGE SCALE GENOMIC DNA]</scope>
    <source>
        <strain evidence="3">DSM 10527 / NCIMB 13988 / SH1</strain>
    </source>
</reference>
<dbReference type="InParanoid" id="Q7UX55"/>
<name>Q7UX55_RHOBA</name>
<keyword evidence="3" id="KW-1185">Reference proteome</keyword>
<gene>
    <name evidence="2" type="ordered locus">RB1554</name>
</gene>